<comment type="caution">
    <text evidence="1">The sequence shown here is derived from an EMBL/GenBank/DDBJ whole genome shotgun (WGS) entry which is preliminary data.</text>
</comment>
<keyword evidence="2" id="KW-1185">Reference proteome</keyword>
<proteinExistence type="predicted"/>
<accession>A0A5N6KW84</accession>
<protein>
    <submittedName>
        <fullName evidence="1">Uncharacterized protein</fullName>
    </submittedName>
</protein>
<dbReference type="AlphaFoldDB" id="A0A5N6KW84"/>
<evidence type="ECO:0000313" key="2">
    <source>
        <dbReference type="Proteomes" id="UP000327013"/>
    </source>
</evidence>
<gene>
    <name evidence="1" type="ORF">FH972_023587</name>
</gene>
<evidence type="ECO:0000313" key="1">
    <source>
        <dbReference type="EMBL" id="KAB8349563.1"/>
    </source>
</evidence>
<sequence>MAEVIADIRERRACGSKQDPVEQTPPRCRHVIERGIVKAPGLAKGGGRRGASRLAGQQMARMAVCRCMRR</sequence>
<name>A0A5N6KW84_9ROSI</name>
<dbReference type="Proteomes" id="UP000327013">
    <property type="component" value="Unassembled WGS sequence"/>
</dbReference>
<reference evidence="1 2" key="1">
    <citation type="submission" date="2019-06" db="EMBL/GenBank/DDBJ databases">
        <title>A chromosomal-level reference genome of Carpinus fangiana (Coryloideae, Betulaceae).</title>
        <authorList>
            <person name="Yang X."/>
            <person name="Wang Z."/>
            <person name="Zhang L."/>
            <person name="Hao G."/>
            <person name="Liu J."/>
            <person name="Yang Y."/>
        </authorList>
    </citation>
    <scope>NUCLEOTIDE SEQUENCE [LARGE SCALE GENOMIC DNA]</scope>
    <source>
        <strain evidence="1">Cfa_2016G</strain>
        <tissue evidence="1">Leaf</tissue>
    </source>
</reference>
<organism evidence="1 2">
    <name type="scientific">Carpinus fangiana</name>
    <dbReference type="NCBI Taxonomy" id="176857"/>
    <lineage>
        <taxon>Eukaryota</taxon>
        <taxon>Viridiplantae</taxon>
        <taxon>Streptophyta</taxon>
        <taxon>Embryophyta</taxon>
        <taxon>Tracheophyta</taxon>
        <taxon>Spermatophyta</taxon>
        <taxon>Magnoliopsida</taxon>
        <taxon>eudicotyledons</taxon>
        <taxon>Gunneridae</taxon>
        <taxon>Pentapetalae</taxon>
        <taxon>rosids</taxon>
        <taxon>fabids</taxon>
        <taxon>Fagales</taxon>
        <taxon>Betulaceae</taxon>
        <taxon>Carpinus</taxon>
    </lineage>
</organism>
<dbReference type="EMBL" id="VIBQ01000014">
    <property type="protein sequence ID" value="KAB8349563.1"/>
    <property type="molecule type" value="Genomic_DNA"/>
</dbReference>